<dbReference type="CDD" id="cd00840">
    <property type="entry name" value="MPP_Mre11_N"/>
    <property type="match status" value="1"/>
</dbReference>
<organism evidence="5">
    <name type="scientific">Fervidicoccus fontis</name>
    <dbReference type="NCBI Taxonomy" id="683846"/>
    <lineage>
        <taxon>Archaea</taxon>
        <taxon>Thermoproteota</taxon>
        <taxon>Thermoprotei</taxon>
        <taxon>Fervidicoccales</taxon>
        <taxon>Fervidicoccaceae</taxon>
        <taxon>Fervidicoccus</taxon>
    </lineage>
</organism>
<dbReference type="InterPro" id="IPR029052">
    <property type="entry name" value="Metallo-depent_PP-like"/>
</dbReference>
<dbReference type="PANTHER" id="PTHR30337">
    <property type="entry name" value="COMPONENT OF ATP-DEPENDENT DSDNA EXONUCLEASE"/>
    <property type="match status" value="1"/>
</dbReference>
<dbReference type="GO" id="GO:0004527">
    <property type="term" value="F:exonuclease activity"/>
    <property type="evidence" value="ECO:0007669"/>
    <property type="project" value="UniProtKB-KW"/>
</dbReference>
<dbReference type="PANTHER" id="PTHR30337:SF0">
    <property type="entry name" value="NUCLEASE SBCCD SUBUNIT D"/>
    <property type="match status" value="1"/>
</dbReference>
<keyword evidence="3 5" id="KW-0269">Exonuclease</keyword>
<dbReference type="InterPro" id="IPR041796">
    <property type="entry name" value="Mre11_N"/>
</dbReference>
<keyword evidence="1" id="KW-0540">Nuclease</keyword>
<dbReference type="InterPro" id="IPR004843">
    <property type="entry name" value="Calcineurin-like_PHP"/>
</dbReference>
<proteinExistence type="predicted"/>
<evidence type="ECO:0000256" key="1">
    <source>
        <dbReference type="ARBA" id="ARBA00022722"/>
    </source>
</evidence>
<protein>
    <submittedName>
        <fullName evidence="5">Exonuclease SbcCD subunit D</fullName>
    </submittedName>
</protein>
<accession>A0A7J3ZLA6</accession>
<dbReference type="EMBL" id="DRZC01000076">
    <property type="protein sequence ID" value="HHQ80849.1"/>
    <property type="molecule type" value="Genomic_DNA"/>
</dbReference>
<name>A0A7J3ZLA6_9CREN</name>
<dbReference type="SUPFAM" id="SSF56300">
    <property type="entry name" value="Metallo-dependent phosphatases"/>
    <property type="match status" value="1"/>
</dbReference>
<dbReference type="AlphaFoldDB" id="A0A7J3ZLA6"/>
<gene>
    <name evidence="5" type="ORF">ENM78_05320</name>
</gene>
<evidence type="ECO:0000259" key="4">
    <source>
        <dbReference type="Pfam" id="PF00149"/>
    </source>
</evidence>
<dbReference type="InterPro" id="IPR050535">
    <property type="entry name" value="DNA_Repair-Maintenance_Comp"/>
</dbReference>
<evidence type="ECO:0000313" key="5">
    <source>
        <dbReference type="EMBL" id="HHQ80849.1"/>
    </source>
</evidence>
<feature type="domain" description="Calcineurin-like phosphoesterase" evidence="4">
    <location>
        <begin position="7"/>
        <end position="220"/>
    </location>
</feature>
<comment type="caution">
    <text evidence="5">The sequence shown here is derived from an EMBL/GenBank/DDBJ whole genome shotgun (WGS) entry which is preliminary data.</text>
</comment>
<dbReference type="Pfam" id="PF00149">
    <property type="entry name" value="Metallophos"/>
    <property type="match status" value="1"/>
</dbReference>
<reference evidence="5" key="1">
    <citation type="journal article" date="2020" name="mSystems">
        <title>Genome- and Community-Level Interaction Insights into Carbon Utilization and Element Cycling Functions of Hydrothermarchaeota in Hydrothermal Sediment.</title>
        <authorList>
            <person name="Zhou Z."/>
            <person name="Liu Y."/>
            <person name="Xu W."/>
            <person name="Pan J."/>
            <person name="Luo Z.H."/>
            <person name="Li M."/>
        </authorList>
    </citation>
    <scope>NUCLEOTIDE SEQUENCE [LARGE SCALE GENOMIC DNA]</scope>
    <source>
        <strain evidence="5">SpSt-1116</strain>
    </source>
</reference>
<sequence>MFVLVLIAHIADTHLGLSQYGSEERENDIYESFKTAIEVSVSEHVDAILLAGDIFNRPRPSNTAISRFRESVKEAIDRGVPVIAVSGDHDLPRGREKNILYVLEEFMNGFRALKPTSAGKGTDQVYPIVAGRCEIKGRDGSQALVYGAPSFLQKQYRRDFYDSLFRYIDINAREYAGTHRVILLGHFPVQELLPNYYEPGVEVSALPKSLNYVALGHLHVRTYTITPTGTLLAYSGSIDIMDRSEIEHWRTTGKGFYIVDISKKEPLLHKVDLQVRPQYTVQGTLKEIESEVRSIISNLNFSKLPIFHVILVTSKERREAEQKRIEELLKGKSLLTRVFTQVEEEPTWTFPERPLDEAQVIARLLNNNAKLALYLVELKECLSSSSNVEKECREYVERLVEEESWNDIISRKLDREARLPSLLQEEPGAQFRTSKVRGARGLDYYLSKQNGS</sequence>
<keyword evidence="2" id="KW-0378">Hydrolase</keyword>
<evidence type="ECO:0000256" key="3">
    <source>
        <dbReference type="ARBA" id="ARBA00022839"/>
    </source>
</evidence>
<dbReference type="Gene3D" id="3.60.21.10">
    <property type="match status" value="1"/>
</dbReference>
<evidence type="ECO:0000256" key="2">
    <source>
        <dbReference type="ARBA" id="ARBA00022801"/>
    </source>
</evidence>